<reference evidence="1 2" key="1">
    <citation type="submission" date="2021-12" db="EMBL/GenBank/DDBJ databases">
        <title>Genome sequencing of bacteria with rrn-lacking chromosome and rrn-plasmid.</title>
        <authorList>
            <person name="Anda M."/>
            <person name="Iwasaki W."/>
        </authorList>
    </citation>
    <scope>NUCLEOTIDE SEQUENCE [LARGE SCALE GENOMIC DNA]</scope>
    <source>
        <strain evidence="1 2">NBRC 101262</strain>
    </source>
</reference>
<gene>
    <name evidence="1" type="ORF">PEPS_16440</name>
</gene>
<sequence>MRISSQKLKRILEGNLTLTLDAKKLKSGNFQIKFLIHEQEEQVLYGYLLKAISDFSLEQEEIVSEIEFRILSLCKDDYFQHSHLYGIGQRRRAEDFMIYMSA</sequence>
<organism evidence="1 2">
    <name type="scientific">Persicobacter psychrovividus</name>
    <dbReference type="NCBI Taxonomy" id="387638"/>
    <lineage>
        <taxon>Bacteria</taxon>
        <taxon>Pseudomonadati</taxon>
        <taxon>Bacteroidota</taxon>
        <taxon>Cytophagia</taxon>
        <taxon>Cytophagales</taxon>
        <taxon>Persicobacteraceae</taxon>
        <taxon>Persicobacter</taxon>
    </lineage>
</organism>
<protein>
    <submittedName>
        <fullName evidence="1">Uncharacterized protein</fullName>
    </submittedName>
</protein>
<dbReference type="Proteomes" id="UP001354989">
    <property type="component" value="Chromosome"/>
</dbReference>
<accession>A0ABM7VEI6</accession>
<evidence type="ECO:0000313" key="1">
    <source>
        <dbReference type="EMBL" id="BDC99363.1"/>
    </source>
</evidence>
<evidence type="ECO:0000313" key="2">
    <source>
        <dbReference type="Proteomes" id="UP001354989"/>
    </source>
</evidence>
<dbReference type="RefSeq" id="WP_332919112.1">
    <property type="nucleotide sequence ID" value="NZ_AP025292.1"/>
</dbReference>
<dbReference type="EMBL" id="AP025292">
    <property type="protein sequence ID" value="BDC99363.1"/>
    <property type="molecule type" value="Genomic_DNA"/>
</dbReference>
<keyword evidence="2" id="KW-1185">Reference proteome</keyword>
<name>A0ABM7VEI6_9BACT</name>
<proteinExistence type="predicted"/>